<dbReference type="InterPro" id="IPR037523">
    <property type="entry name" value="VOC_core"/>
</dbReference>
<feature type="domain" description="VOC" evidence="1">
    <location>
        <begin position="2"/>
        <end position="123"/>
    </location>
</feature>
<dbReference type="PANTHER" id="PTHR21366:SF22">
    <property type="entry name" value="VOC DOMAIN-CONTAINING PROTEIN"/>
    <property type="match status" value="1"/>
</dbReference>
<dbReference type="InterPro" id="IPR004360">
    <property type="entry name" value="Glyas_Fos-R_dOase_dom"/>
</dbReference>
<dbReference type="Pfam" id="PF00903">
    <property type="entry name" value="Glyoxalase"/>
    <property type="match status" value="1"/>
</dbReference>
<dbReference type="PROSITE" id="PS51819">
    <property type="entry name" value="VOC"/>
    <property type="match status" value="1"/>
</dbReference>
<sequence length="136" mass="14806">MRIAGVLETCVYASDLEAARGFYQGLLGLELFAEQPGRHLFFRAGPGVFLVFNPQATQQETALPPHGAQGSVHVCFRVAAEELQGWAERLEAHGYPVTWAEWKAGPSLYVRDPAGNLVELAPAAIWGLPDGHLKPQ</sequence>
<dbReference type="EMBL" id="DSWI01000008">
    <property type="protein sequence ID" value="HFG19222.1"/>
    <property type="molecule type" value="Genomic_DNA"/>
</dbReference>
<dbReference type="SUPFAM" id="SSF54593">
    <property type="entry name" value="Glyoxalase/Bleomycin resistance protein/Dihydroxybiphenyl dioxygenase"/>
    <property type="match status" value="1"/>
</dbReference>
<evidence type="ECO:0000313" key="2">
    <source>
        <dbReference type="EMBL" id="HFG19222.1"/>
    </source>
</evidence>
<dbReference type="InterPro" id="IPR050383">
    <property type="entry name" value="GlyoxalaseI/FosfomycinResist"/>
</dbReference>
<dbReference type="PANTHER" id="PTHR21366">
    <property type="entry name" value="GLYOXALASE FAMILY PROTEIN"/>
    <property type="match status" value="1"/>
</dbReference>
<gene>
    <name evidence="2" type="ORF">ENS82_00675</name>
</gene>
<dbReference type="InterPro" id="IPR029068">
    <property type="entry name" value="Glyas_Bleomycin-R_OHBP_Dase"/>
</dbReference>
<protein>
    <submittedName>
        <fullName evidence="2">Glyoxalase</fullName>
    </submittedName>
</protein>
<name>A0A7C3HQ75_MEIRU</name>
<evidence type="ECO:0000259" key="1">
    <source>
        <dbReference type="PROSITE" id="PS51819"/>
    </source>
</evidence>
<organism evidence="2">
    <name type="scientific">Meiothermus ruber</name>
    <dbReference type="NCBI Taxonomy" id="277"/>
    <lineage>
        <taxon>Bacteria</taxon>
        <taxon>Thermotogati</taxon>
        <taxon>Deinococcota</taxon>
        <taxon>Deinococci</taxon>
        <taxon>Thermales</taxon>
        <taxon>Thermaceae</taxon>
        <taxon>Meiothermus</taxon>
    </lineage>
</organism>
<dbReference type="AlphaFoldDB" id="A0A7C3HQ75"/>
<proteinExistence type="predicted"/>
<dbReference type="Gene3D" id="3.10.180.10">
    <property type="entry name" value="2,3-Dihydroxybiphenyl 1,2-Dioxygenase, domain 1"/>
    <property type="match status" value="1"/>
</dbReference>
<reference evidence="2" key="1">
    <citation type="journal article" date="2020" name="mSystems">
        <title>Genome- and Community-Level Interaction Insights into Carbon Utilization and Element Cycling Functions of Hydrothermarchaeota in Hydrothermal Sediment.</title>
        <authorList>
            <person name="Zhou Z."/>
            <person name="Liu Y."/>
            <person name="Xu W."/>
            <person name="Pan J."/>
            <person name="Luo Z.H."/>
            <person name="Li M."/>
        </authorList>
    </citation>
    <scope>NUCLEOTIDE SEQUENCE [LARGE SCALE GENOMIC DNA]</scope>
    <source>
        <strain evidence="2">SpSt-524</strain>
    </source>
</reference>
<accession>A0A7C3HQ75</accession>
<comment type="caution">
    <text evidence="2">The sequence shown here is derived from an EMBL/GenBank/DDBJ whole genome shotgun (WGS) entry which is preliminary data.</text>
</comment>